<feature type="domain" description="NodB homology" evidence="3">
    <location>
        <begin position="63"/>
        <end position="255"/>
    </location>
</feature>
<dbReference type="Gene3D" id="3.20.20.370">
    <property type="entry name" value="Glycoside hydrolase/deacetylase"/>
    <property type="match status" value="1"/>
</dbReference>
<keyword evidence="2" id="KW-0732">Signal</keyword>
<dbReference type="EMBL" id="JACHGV010000001">
    <property type="protein sequence ID" value="MBB6074376.1"/>
    <property type="molecule type" value="Genomic_DNA"/>
</dbReference>
<dbReference type="CDD" id="cd10918">
    <property type="entry name" value="CE4_NodB_like_5s_6s"/>
    <property type="match status" value="1"/>
</dbReference>
<dbReference type="InterPro" id="IPR051398">
    <property type="entry name" value="Polysacch_Deacetylase"/>
</dbReference>
<evidence type="ECO:0000313" key="5">
    <source>
        <dbReference type="Proteomes" id="UP000591537"/>
    </source>
</evidence>
<name>A0A7W9WE65_9ACTN</name>
<keyword evidence="5" id="KW-1185">Reference proteome</keyword>
<organism evidence="4 5">
    <name type="scientific">Streptomyces paradoxus</name>
    <dbReference type="NCBI Taxonomy" id="66375"/>
    <lineage>
        <taxon>Bacteria</taxon>
        <taxon>Bacillati</taxon>
        <taxon>Actinomycetota</taxon>
        <taxon>Actinomycetes</taxon>
        <taxon>Kitasatosporales</taxon>
        <taxon>Streptomycetaceae</taxon>
        <taxon>Streptomyces</taxon>
    </lineage>
</organism>
<evidence type="ECO:0000256" key="1">
    <source>
        <dbReference type="ARBA" id="ARBA00004613"/>
    </source>
</evidence>
<dbReference type="Proteomes" id="UP000591537">
    <property type="component" value="Unassembled WGS sequence"/>
</dbReference>
<dbReference type="PANTHER" id="PTHR34216:SF3">
    <property type="entry name" value="POLY-BETA-1,6-N-ACETYL-D-GLUCOSAMINE N-DEACETYLASE"/>
    <property type="match status" value="1"/>
</dbReference>
<comment type="caution">
    <text evidence="4">The sequence shown here is derived from an EMBL/GenBank/DDBJ whole genome shotgun (WGS) entry which is preliminary data.</text>
</comment>
<comment type="subcellular location">
    <subcellularLocation>
        <location evidence="1">Secreted</location>
    </subcellularLocation>
</comment>
<dbReference type="PANTHER" id="PTHR34216">
    <property type="match status" value="1"/>
</dbReference>
<evidence type="ECO:0000256" key="2">
    <source>
        <dbReference type="ARBA" id="ARBA00022729"/>
    </source>
</evidence>
<dbReference type="RefSeq" id="WP_184554608.1">
    <property type="nucleotide sequence ID" value="NZ_BAAARS010000001.1"/>
</dbReference>
<evidence type="ECO:0000259" key="3">
    <source>
        <dbReference type="PROSITE" id="PS51677"/>
    </source>
</evidence>
<reference evidence="4 5" key="1">
    <citation type="submission" date="2020-08" db="EMBL/GenBank/DDBJ databases">
        <title>Genomic Encyclopedia of Type Strains, Phase IV (KMG-IV): sequencing the most valuable type-strain genomes for metagenomic binning, comparative biology and taxonomic classification.</title>
        <authorList>
            <person name="Goeker M."/>
        </authorList>
    </citation>
    <scope>NUCLEOTIDE SEQUENCE [LARGE SCALE GENOMIC DNA]</scope>
    <source>
        <strain evidence="4 5">DSM 43350</strain>
    </source>
</reference>
<sequence length="255" mass="28074">MNALRSRPLVLMYHAVGERGAQEDPFCLFVPQDRLYEQLASLLARGWTPLTLDTYLHGALPPRSLLVTFDDGYQAMLDEGLPVLRELKMPATVFVLGGLLGGRSRWMPEMPDEPLLDAEGVRELAGAGLDVECHGWEHSTLLKASPEALARNTTQAARALTDLTGRRPRAFAYPYGDHDARARRAVAEAGFEIAFSTYHAEGRYATPRVAVSPTDTGATFHLKVLPAYPVMRRISGHVPKLRPALHSLIGRAPRS</sequence>
<dbReference type="PROSITE" id="PS51677">
    <property type="entry name" value="NODB"/>
    <property type="match status" value="1"/>
</dbReference>
<dbReference type="GO" id="GO:0005576">
    <property type="term" value="C:extracellular region"/>
    <property type="evidence" value="ECO:0007669"/>
    <property type="project" value="UniProtKB-SubCell"/>
</dbReference>
<proteinExistence type="predicted"/>
<accession>A0A7W9WE65</accession>
<dbReference type="InterPro" id="IPR011330">
    <property type="entry name" value="Glyco_hydro/deAcase_b/a-brl"/>
</dbReference>
<evidence type="ECO:0000313" key="4">
    <source>
        <dbReference type="EMBL" id="MBB6074376.1"/>
    </source>
</evidence>
<dbReference type="GO" id="GO:0016810">
    <property type="term" value="F:hydrolase activity, acting on carbon-nitrogen (but not peptide) bonds"/>
    <property type="evidence" value="ECO:0007669"/>
    <property type="project" value="InterPro"/>
</dbReference>
<protein>
    <submittedName>
        <fullName evidence="4">Peptidoglycan/xylan/chitin deacetylase (PgdA/CDA1 family)</fullName>
    </submittedName>
</protein>
<gene>
    <name evidence="4" type="ORF">HNR57_000260</name>
</gene>
<dbReference type="Pfam" id="PF01522">
    <property type="entry name" value="Polysacc_deac_1"/>
    <property type="match status" value="1"/>
</dbReference>
<dbReference type="SUPFAM" id="SSF88713">
    <property type="entry name" value="Glycoside hydrolase/deacetylase"/>
    <property type="match status" value="1"/>
</dbReference>
<dbReference type="InterPro" id="IPR002509">
    <property type="entry name" value="NODB_dom"/>
</dbReference>
<dbReference type="AlphaFoldDB" id="A0A7W9WE65"/>
<dbReference type="GO" id="GO:0005975">
    <property type="term" value="P:carbohydrate metabolic process"/>
    <property type="evidence" value="ECO:0007669"/>
    <property type="project" value="InterPro"/>
</dbReference>